<dbReference type="RefSeq" id="WP_233695714.1">
    <property type="nucleotide sequence ID" value="NZ_JAJNBZ010000002.1"/>
</dbReference>
<reference evidence="2 3" key="1">
    <citation type="submission" date="2021-11" db="EMBL/GenBank/DDBJ databases">
        <title>Draft genome sequence of Paenibacillus profundus YoMME, a new Gram-positive bacteria with exoelectrogenic properties.</title>
        <authorList>
            <person name="Hubenova Y."/>
            <person name="Hubenova E."/>
            <person name="Manasiev Y."/>
            <person name="Peykov S."/>
            <person name="Mitov M."/>
        </authorList>
    </citation>
    <scope>NUCLEOTIDE SEQUENCE [LARGE SCALE GENOMIC DNA]</scope>
    <source>
        <strain evidence="2 3">YoMME</strain>
    </source>
</reference>
<comment type="caution">
    <text evidence="2">The sequence shown here is derived from an EMBL/GenBank/DDBJ whole genome shotgun (WGS) entry which is preliminary data.</text>
</comment>
<sequence length="305" mass="35070">MDAWLSVDTLEELQRYFSTESSCVPFLFQLKWPQGFACPRCRHPHAYVIRTRRLPLYECRACSHQTSLTAGTVLEGSRTSLRKWISAFWLVSHTNADNGINAVKLSSLIEVTYKTAWSMLHKIRAAMSHGEADRVLEGEVHGFVAFYGHSYRSRTDLTDIHPREYPLIIAESLTPDGQAMGVKMKLVDRDHVSHKMLLRPACDHFIDLHVSQSASTISLIRQPFRVHRGGRLYNTFNRARRWMNRTFHGIGITYLQKYLDEFCFRQNAAACLTSVWEQLLHLCMSFSSAHKPGLSFYHTNHRVAA</sequence>
<protein>
    <submittedName>
        <fullName evidence="2">Transposase</fullName>
    </submittedName>
</protein>
<keyword evidence="3" id="KW-1185">Reference proteome</keyword>
<gene>
    <name evidence="2" type="ORF">LQV63_03920</name>
</gene>
<accession>A0ABS8YBW0</accession>
<dbReference type="InterPro" id="IPR024442">
    <property type="entry name" value="Transposase_Zn_ribbon"/>
</dbReference>
<dbReference type="EMBL" id="JAJNBZ010000002">
    <property type="protein sequence ID" value="MCE5168462.1"/>
    <property type="molecule type" value="Genomic_DNA"/>
</dbReference>
<name>A0ABS8YBW0_9BACL</name>
<evidence type="ECO:0000313" key="2">
    <source>
        <dbReference type="EMBL" id="MCE5168462.1"/>
    </source>
</evidence>
<evidence type="ECO:0000313" key="3">
    <source>
        <dbReference type="Proteomes" id="UP001199916"/>
    </source>
</evidence>
<dbReference type="Pfam" id="PF12760">
    <property type="entry name" value="Zn_ribbon_IS1595"/>
    <property type="match status" value="1"/>
</dbReference>
<dbReference type="Proteomes" id="UP001199916">
    <property type="component" value="Unassembled WGS sequence"/>
</dbReference>
<feature type="domain" description="Transposase zinc-ribbon" evidence="1">
    <location>
        <begin position="19"/>
        <end position="65"/>
    </location>
</feature>
<proteinExistence type="predicted"/>
<organism evidence="2 3">
    <name type="scientific">Paenibacillus profundus</name>
    <dbReference type="NCBI Taxonomy" id="1173085"/>
    <lineage>
        <taxon>Bacteria</taxon>
        <taxon>Bacillati</taxon>
        <taxon>Bacillota</taxon>
        <taxon>Bacilli</taxon>
        <taxon>Bacillales</taxon>
        <taxon>Paenibacillaceae</taxon>
        <taxon>Paenibacillus</taxon>
    </lineage>
</organism>
<evidence type="ECO:0000259" key="1">
    <source>
        <dbReference type="Pfam" id="PF12760"/>
    </source>
</evidence>